<evidence type="ECO:0000313" key="4">
    <source>
        <dbReference type="Proteomes" id="UP000521676"/>
    </source>
</evidence>
<dbReference type="CDD" id="cd00371">
    <property type="entry name" value="HMA"/>
    <property type="match status" value="1"/>
</dbReference>
<dbReference type="EMBL" id="JACATZ010000001">
    <property type="protein sequence ID" value="NWJ45435.1"/>
    <property type="molecule type" value="Genomic_DNA"/>
</dbReference>
<evidence type="ECO:0000313" key="3">
    <source>
        <dbReference type="EMBL" id="WJW67308.1"/>
    </source>
</evidence>
<dbReference type="GO" id="GO:0046872">
    <property type="term" value="F:metal ion binding"/>
    <property type="evidence" value="ECO:0007669"/>
    <property type="project" value="InterPro"/>
</dbReference>
<dbReference type="Pfam" id="PF00403">
    <property type="entry name" value="HMA"/>
    <property type="match status" value="1"/>
</dbReference>
<dbReference type="PROSITE" id="PS50846">
    <property type="entry name" value="HMA_2"/>
    <property type="match status" value="1"/>
</dbReference>
<dbReference type="Gene3D" id="3.30.70.100">
    <property type="match status" value="1"/>
</dbReference>
<dbReference type="Proteomes" id="UP000521676">
    <property type="component" value="Unassembled WGS sequence"/>
</dbReference>
<protein>
    <submittedName>
        <fullName evidence="3">Cation transporter</fullName>
    </submittedName>
    <submittedName>
        <fullName evidence="2">Heavy-metal-associated domain-containing protein</fullName>
    </submittedName>
</protein>
<dbReference type="Proteomes" id="UP001431572">
    <property type="component" value="Chromosome 1"/>
</dbReference>
<accession>A0A8T7M369</accession>
<dbReference type="EMBL" id="CP128399">
    <property type="protein sequence ID" value="WJW67308.1"/>
    <property type="molecule type" value="Genomic_DNA"/>
</dbReference>
<keyword evidence="5" id="KW-1185">Reference proteome</keyword>
<dbReference type="RefSeq" id="WP_341469204.1">
    <property type="nucleotide sequence ID" value="NZ_CP128399.1"/>
</dbReference>
<reference evidence="3" key="2">
    <citation type="journal article" date="2024" name="Nature">
        <title>Anoxygenic phototroph of the Chloroflexota uses a type I reaction centre.</title>
        <authorList>
            <person name="Tsuji J.M."/>
            <person name="Shaw N.A."/>
            <person name="Nagashima S."/>
            <person name="Venkiteswaran J.J."/>
            <person name="Schiff S.L."/>
            <person name="Watanabe T."/>
            <person name="Fukui M."/>
            <person name="Hanada S."/>
            <person name="Tank M."/>
            <person name="Neufeld J.D."/>
        </authorList>
    </citation>
    <scope>NUCLEOTIDE SEQUENCE</scope>
    <source>
        <strain evidence="3">L227-S17</strain>
    </source>
</reference>
<organism evidence="2 4">
    <name type="scientific">Candidatus Chlorohelix allophototropha</name>
    <dbReference type="NCBI Taxonomy" id="3003348"/>
    <lineage>
        <taxon>Bacteria</taxon>
        <taxon>Bacillati</taxon>
        <taxon>Chloroflexota</taxon>
        <taxon>Chloroflexia</taxon>
        <taxon>Candidatus Chloroheliales</taxon>
        <taxon>Candidatus Chloroheliaceae</taxon>
        <taxon>Candidatus Chlorohelix</taxon>
    </lineage>
</organism>
<sequence>MKKEVTYDVPGVSCQHCVNSITTAATGLGVNDVQVDLTTKKVYLVFDTGSVDEVALKAAIEEEGYDIAGETPGKAFNNPNEGKKSLKIV</sequence>
<gene>
    <name evidence="2" type="ORF">HXX08_06100</name>
    <name evidence="3" type="ORF">OZ401_000568</name>
</gene>
<dbReference type="AlphaFoldDB" id="A0A8T7M369"/>
<reference evidence="2 4" key="1">
    <citation type="submission" date="2020-06" db="EMBL/GenBank/DDBJ databases">
        <title>Anoxygenic phototrophic Chloroflexota member uses a Type I reaction center.</title>
        <authorList>
            <person name="Tsuji J.M."/>
            <person name="Shaw N.A."/>
            <person name="Nagashima S."/>
            <person name="Venkiteswaran J."/>
            <person name="Schiff S.L."/>
            <person name="Hanada S."/>
            <person name="Tank M."/>
            <person name="Neufeld J.D."/>
        </authorList>
    </citation>
    <scope>NUCLEOTIDE SEQUENCE [LARGE SCALE GENOMIC DNA]</scope>
    <source>
        <strain evidence="2">L227-S17</strain>
    </source>
</reference>
<name>A0A8T7M369_9CHLR</name>
<dbReference type="InterPro" id="IPR036163">
    <property type="entry name" value="HMA_dom_sf"/>
</dbReference>
<evidence type="ECO:0000313" key="5">
    <source>
        <dbReference type="Proteomes" id="UP001431572"/>
    </source>
</evidence>
<evidence type="ECO:0000313" key="2">
    <source>
        <dbReference type="EMBL" id="NWJ45435.1"/>
    </source>
</evidence>
<dbReference type="InterPro" id="IPR006121">
    <property type="entry name" value="HMA_dom"/>
</dbReference>
<proteinExistence type="predicted"/>
<dbReference type="SUPFAM" id="SSF55008">
    <property type="entry name" value="HMA, heavy metal-associated domain"/>
    <property type="match status" value="1"/>
</dbReference>
<evidence type="ECO:0000259" key="1">
    <source>
        <dbReference type="PROSITE" id="PS50846"/>
    </source>
</evidence>
<feature type="domain" description="HMA" evidence="1">
    <location>
        <begin position="3"/>
        <end position="68"/>
    </location>
</feature>